<dbReference type="SUPFAM" id="SSF53597">
    <property type="entry name" value="Dihydrofolate reductase-like"/>
    <property type="match status" value="1"/>
</dbReference>
<comment type="caution">
    <text evidence="19">The sequence shown here is derived from an EMBL/GenBank/DDBJ whole genome shotgun (WGS) entry which is preliminary data.</text>
</comment>
<keyword evidence="7 14" id="KW-0479">Metal-binding</keyword>
<evidence type="ECO:0000256" key="2">
    <source>
        <dbReference type="ARBA" id="ARBA00004882"/>
    </source>
</evidence>
<dbReference type="EC" id="3.5.4.26" evidence="14"/>
<evidence type="ECO:0000256" key="12">
    <source>
        <dbReference type="ARBA" id="ARBA00049861"/>
    </source>
</evidence>
<comment type="pathway">
    <text evidence="3 14">Cofactor biosynthesis; riboflavin biosynthesis; 5-amino-6-(D-ribitylamino)uracil from GTP: step 3/4.</text>
</comment>
<feature type="binding site" evidence="16">
    <location>
        <position position="286"/>
    </location>
    <ligand>
        <name>substrate</name>
    </ligand>
</feature>
<comment type="cofactor">
    <cofactor evidence="14 17">
        <name>Zn(2+)</name>
        <dbReference type="ChEBI" id="CHEBI:29105"/>
    </cofactor>
    <text evidence="14 17">Binds 1 zinc ion.</text>
</comment>
<evidence type="ECO:0000256" key="16">
    <source>
        <dbReference type="PIRSR" id="PIRSR006769-2"/>
    </source>
</evidence>
<dbReference type="NCBIfam" id="TIGR00326">
    <property type="entry name" value="eubact_ribD"/>
    <property type="match status" value="1"/>
</dbReference>
<evidence type="ECO:0000256" key="15">
    <source>
        <dbReference type="PIRSR" id="PIRSR006769-1"/>
    </source>
</evidence>
<dbReference type="PANTHER" id="PTHR38011:SF7">
    <property type="entry name" value="2,5-DIAMINO-6-RIBOSYLAMINO-4(3H)-PYRIMIDINONE 5'-PHOSPHATE REDUCTASE"/>
    <property type="match status" value="1"/>
</dbReference>
<evidence type="ECO:0000256" key="13">
    <source>
        <dbReference type="ARBA" id="ARBA00049886"/>
    </source>
</evidence>
<evidence type="ECO:0000256" key="9">
    <source>
        <dbReference type="ARBA" id="ARBA00022857"/>
    </source>
</evidence>
<feature type="binding site" evidence="17">
    <location>
        <position position="80"/>
    </location>
    <ligand>
        <name>Zn(2+)</name>
        <dbReference type="ChEBI" id="CHEBI:29105"/>
        <note>catalytic</note>
    </ligand>
</feature>
<evidence type="ECO:0000259" key="18">
    <source>
        <dbReference type="PROSITE" id="PS51747"/>
    </source>
</evidence>
<dbReference type="GO" id="GO:0008703">
    <property type="term" value="F:5-amino-6-(5-phosphoribosylamino)uracil reductase activity"/>
    <property type="evidence" value="ECO:0007669"/>
    <property type="project" value="UniProtKB-EC"/>
</dbReference>
<dbReference type="EC" id="1.1.1.193" evidence="14"/>
<feature type="binding site" evidence="16">
    <location>
        <position position="156"/>
    </location>
    <ligand>
        <name>NADP(+)</name>
        <dbReference type="ChEBI" id="CHEBI:58349"/>
    </ligand>
</feature>
<dbReference type="InterPro" id="IPR002125">
    <property type="entry name" value="CMP_dCMP_dom"/>
</dbReference>
<evidence type="ECO:0000256" key="7">
    <source>
        <dbReference type="ARBA" id="ARBA00022723"/>
    </source>
</evidence>
<evidence type="ECO:0000313" key="20">
    <source>
        <dbReference type="Proteomes" id="UP001280897"/>
    </source>
</evidence>
<comment type="catalytic activity">
    <reaction evidence="13 14">
        <text>2,5-diamino-6-hydroxy-4-(5-phosphoribosylamino)-pyrimidine + H2O + H(+) = 5-amino-6-(5-phospho-D-ribosylamino)uracil + NH4(+)</text>
        <dbReference type="Rhea" id="RHEA:21868"/>
        <dbReference type="ChEBI" id="CHEBI:15377"/>
        <dbReference type="ChEBI" id="CHEBI:15378"/>
        <dbReference type="ChEBI" id="CHEBI:28938"/>
        <dbReference type="ChEBI" id="CHEBI:58453"/>
        <dbReference type="ChEBI" id="CHEBI:58614"/>
        <dbReference type="EC" id="3.5.4.26"/>
    </reaction>
</comment>
<reference evidence="19" key="1">
    <citation type="journal article" date="2023" name="PeerJ">
        <title>Selection and evaluation of lactic acid bacteria from chicken feces in Thailand as potential probiotics.</title>
        <authorList>
            <person name="Khurajog B."/>
            <person name="Disastra Y."/>
            <person name="Lawwyne L.D."/>
            <person name="Sirichokchatchawan W."/>
            <person name="Niyomtham W."/>
            <person name="Yindee J."/>
            <person name="Hampson D.J."/>
            <person name="Prapasarakul N."/>
        </authorList>
    </citation>
    <scope>NUCLEOTIDE SEQUENCE</scope>
    <source>
        <strain evidence="19">BF9</strain>
    </source>
</reference>
<dbReference type="InterPro" id="IPR050765">
    <property type="entry name" value="Riboflavin_Biosynth_HTPR"/>
</dbReference>
<dbReference type="Proteomes" id="UP001280897">
    <property type="component" value="Unassembled WGS sequence"/>
</dbReference>
<comment type="pathway">
    <text evidence="2 14">Cofactor biosynthesis; riboflavin biosynthesis; 5-amino-6-(D-ribitylamino)uracil from GTP: step 2/4.</text>
</comment>
<dbReference type="EMBL" id="JAWJAV010000001">
    <property type="protein sequence ID" value="MDV2620394.1"/>
    <property type="molecule type" value="Genomic_DNA"/>
</dbReference>
<dbReference type="InterPro" id="IPR024072">
    <property type="entry name" value="DHFR-like_dom_sf"/>
</dbReference>
<evidence type="ECO:0000256" key="6">
    <source>
        <dbReference type="ARBA" id="ARBA00022619"/>
    </source>
</evidence>
<dbReference type="Gene3D" id="3.40.140.10">
    <property type="entry name" value="Cytidine Deaminase, domain 2"/>
    <property type="match status" value="1"/>
</dbReference>
<dbReference type="InterPro" id="IPR011549">
    <property type="entry name" value="RibD_C"/>
</dbReference>
<organism evidence="19 20">
    <name type="scientific">Pediococcus acidilactici</name>
    <dbReference type="NCBI Taxonomy" id="1254"/>
    <lineage>
        <taxon>Bacteria</taxon>
        <taxon>Bacillati</taxon>
        <taxon>Bacillota</taxon>
        <taxon>Bacilli</taxon>
        <taxon>Lactobacillales</taxon>
        <taxon>Lactobacillaceae</taxon>
        <taxon>Pediococcus</taxon>
        <taxon>Pediococcus acidilactici group</taxon>
    </lineage>
</organism>
<protein>
    <recommendedName>
        <fullName evidence="14">Riboflavin biosynthesis protein RibD</fullName>
    </recommendedName>
    <domain>
        <recommendedName>
            <fullName evidence="14">Diaminohydroxyphosphoribosylaminopyrimidine deaminase</fullName>
            <shortName evidence="14">DRAP deaminase</shortName>
            <ecNumber evidence="14">3.5.4.26</ecNumber>
        </recommendedName>
        <alternativeName>
            <fullName evidence="14">Riboflavin-specific deaminase</fullName>
        </alternativeName>
    </domain>
    <domain>
        <recommendedName>
            <fullName evidence="14">5-amino-6-(5-phosphoribosylamino)uracil reductase</fullName>
            <ecNumber evidence="14">1.1.1.193</ecNumber>
        </recommendedName>
        <alternativeName>
            <fullName evidence="14">HTP reductase</fullName>
        </alternativeName>
    </domain>
</protein>
<dbReference type="InterPro" id="IPR016192">
    <property type="entry name" value="APOBEC/CMP_deaminase_Zn-bd"/>
</dbReference>
<comment type="similarity">
    <text evidence="4 14">In the N-terminal section; belongs to the cytidine and deoxycytidylate deaminase family.</text>
</comment>
<dbReference type="PIRSF" id="PIRSF006769">
    <property type="entry name" value="RibD"/>
    <property type="match status" value="1"/>
</dbReference>
<reference evidence="19" key="2">
    <citation type="submission" date="2023-10" db="EMBL/GenBank/DDBJ databases">
        <authorList>
            <person name="Khurajog B."/>
        </authorList>
    </citation>
    <scope>NUCLEOTIDE SEQUENCE</scope>
    <source>
        <strain evidence="19">BF9</strain>
    </source>
</reference>
<dbReference type="InterPro" id="IPR016193">
    <property type="entry name" value="Cytidine_deaminase-like"/>
</dbReference>
<dbReference type="Pfam" id="PF00383">
    <property type="entry name" value="dCMP_cyt_deam_1"/>
    <property type="match status" value="1"/>
</dbReference>
<feature type="active site" description="Proton donor" evidence="15">
    <location>
        <position position="55"/>
    </location>
</feature>
<evidence type="ECO:0000256" key="5">
    <source>
        <dbReference type="ARBA" id="ARBA00007417"/>
    </source>
</evidence>
<sequence length="350" mass="38851">MILITKQDFMDLAFKLALKGKGKTWTNPLVGAVIVKNGEILATGYHHQFGKEHAEIDALNRLENINAAFGATMYVSMEPCSHFGKTPPCATRLVEVGIKKVVIGQLDPNPLVSGKGVSILKNAGIEVTNLNLKLPENLKYNFYYNRGRPYITVKYAMTLDGKINRQSNLRSFITGNEVFADSQQLRLTNQAILVGENTALTDNPSLSVRNINAPYQPWRVVVANNADQLPNNLKIFQDHLKTIVLSRTVTKKRWPKGINIVIDSKWNPKKIAEYLAKIGVQSLLIEGGSHLHAEFIASNLVDEIIVYVAPKIFGGQGLPAVQGKAAQSSNFQLVSREFIGLDTKFKLRRM</sequence>
<keyword evidence="11" id="KW-0511">Multifunctional enzyme</keyword>
<dbReference type="CDD" id="cd01284">
    <property type="entry name" value="Riboflavin_deaminase-reductase"/>
    <property type="match status" value="1"/>
</dbReference>
<feature type="binding site" evidence="17">
    <location>
        <position position="89"/>
    </location>
    <ligand>
        <name>Zn(2+)</name>
        <dbReference type="ChEBI" id="CHEBI:29105"/>
        <note>catalytic</note>
    </ligand>
</feature>
<comment type="similarity">
    <text evidence="5 14">In the C-terminal section; belongs to the HTP reductase family.</text>
</comment>
<evidence type="ECO:0000256" key="3">
    <source>
        <dbReference type="ARBA" id="ARBA00004910"/>
    </source>
</evidence>
<evidence type="ECO:0000256" key="14">
    <source>
        <dbReference type="PIRNR" id="PIRNR006769"/>
    </source>
</evidence>
<accession>A0AAW8YDR0</accession>
<evidence type="ECO:0000256" key="17">
    <source>
        <dbReference type="PIRSR" id="PIRSR006769-3"/>
    </source>
</evidence>
<proteinExistence type="inferred from homology"/>
<keyword evidence="14 19" id="KW-0378">Hydrolase</keyword>
<feature type="binding site" evidence="16">
    <location>
        <position position="186"/>
    </location>
    <ligand>
        <name>substrate</name>
    </ligand>
</feature>
<name>A0AAW8YDR0_PEDAC</name>
<evidence type="ECO:0000313" key="19">
    <source>
        <dbReference type="EMBL" id="MDV2620394.1"/>
    </source>
</evidence>
<dbReference type="Pfam" id="PF01872">
    <property type="entry name" value="RibD_C"/>
    <property type="match status" value="1"/>
</dbReference>
<dbReference type="PROSITE" id="PS00903">
    <property type="entry name" value="CYT_DCMP_DEAMINASES_1"/>
    <property type="match status" value="1"/>
</dbReference>
<evidence type="ECO:0000256" key="1">
    <source>
        <dbReference type="ARBA" id="ARBA00002151"/>
    </source>
</evidence>
<evidence type="ECO:0000256" key="10">
    <source>
        <dbReference type="ARBA" id="ARBA00023002"/>
    </source>
</evidence>
<dbReference type="InterPro" id="IPR004794">
    <property type="entry name" value="Eubact_RibD"/>
</dbReference>
<keyword evidence="6 14" id="KW-0686">Riboflavin biosynthesis</keyword>
<dbReference type="SUPFAM" id="SSF53927">
    <property type="entry name" value="Cytidine deaminase-like"/>
    <property type="match status" value="1"/>
</dbReference>
<dbReference type="GO" id="GO:0050661">
    <property type="term" value="F:NADP binding"/>
    <property type="evidence" value="ECO:0007669"/>
    <property type="project" value="InterPro"/>
</dbReference>
<dbReference type="GO" id="GO:0008835">
    <property type="term" value="F:diaminohydroxyphosphoribosylaminopyrimidine deaminase activity"/>
    <property type="evidence" value="ECO:0007669"/>
    <property type="project" value="UniProtKB-EC"/>
</dbReference>
<feature type="binding site" evidence="16">
    <location>
        <position position="198"/>
    </location>
    <ligand>
        <name>NADP(+)</name>
        <dbReference type="ChEBI" id="CHEBI:58349"/>
    </ligand>
</feature>
<keyword evidence="9 14" id="KW-0521">NADP</keyword>
<keyword evidence="10 14" id="KW-0560">Oxidoreductase</keyword>
<gene>
    <name evidence="19" type="primary">ribD</name>
    <name evidence="19" type="ORF">R0G89_01405</name>
</gene>
<dbReference type="Gene3D" id="3.40.430.10">
    <property type="entry name" value="Dihydrofolate Reductase, subunit A"/>
    <property type="match status" value="1"/>
</dbReference>
<feature type="binding site" evidence="16">
    <location>
        <position position="209"/>
    </location>
    <ligand>
        <name>substrate</name>
    </ligand>
</feature>
<dbReference type="InterPro" id="IPR002734">
    <property type="entry name" value="RibDG_C"/>
</dbReference>
<dbReference type="GO" id="GO:0008270">
    <property type="term" value="F:zinc ion binding"/>
    <property type="evidence" value="ECO:0007669"/>
    <property type="project" value="InterPro"/>
</dbReference>
<keyword evidence="8 14" id="KW-0862">Zinc</keyword>
<comment type="catalytic activity">
    <reaction evidence="12 14">
        <text>5-amino-6-(5-phospho-D-ribitylamino)uracil + NADP(+) = 5-amino-6-(5-phospho-D-ribosylamino)uracil + NADPH + H(+)</text>
        <dbReference type="Rhea" id="RHEA:17845"/>
        <dbReference type="ChEBI" id="CHEBI:15378"/>
        <dbReference type="ChEBI" id="CHEBI:57783"/>
        <dbReference type="ChEBI" id="CHEBI:58349"/>
        <dbReference type="ChEBI" id="CHEBI:58421"/>
        <dbReference type="ChEBI" id="CHEBI:58453"/>
        <dbReference type="EC" id="1.1.1.193"/>
    </reaction>
</comment>
<evidence type="ECO:0000256" key="11">
    <source>
        <dbReference type="ARBA" id="ARBA00023268"/>
    </source>
</evidence>
<feature type="domain" description="CMP/dCMP-type deaminase" evidence="18">
    <location>
        <begin position="4"/>
        <end position="128"/>
    </location>
</feature>
<feature type="binding site" evidence="16">
    <location>
        <position position="202"/>
    </location>
    <ligand>
        <name>NADP(+)</name>
        <dbReference type="ChEBI" id="CHEBI:58349"/>
    </ligand>
</feature>
<dbReference type="PROSITE" id="PS51747">
    <property type="entry name" value="CYT_DCMP_DEAMINASES_2"/>
    <property type="match status" value="1"/>
</dbReference>
<dbReference type="AlphaFoldDB" id="A0AAW8YDR0"/>
<dbReference type="GO" id="GO:0009231">
    <property type="term" value="P:riboflavin biosynthetic process"/>
    <property type="evidence" value="ECO:0007669"/>
    <property type="project" value="UniProtKB-KW"/>
</dbReference>
<comment type="function">
    <text evidence="1 14">Converts 2,5-diamino-6-(ribosylamino)-4(3h)-pyrimidinone 5'-phosphate into 5-amino-6-(ribosylamino)-2,4(1h,3h)-pyrimidinedione 5'-phosphate.</text>
</comment>
<dbReference type="PANTHER" id="PTHR38011">
    <property type="entry name" value="DIHYDROFOLATE REDUCTASE FAMILY PROTEIN (AFU_ORTHOLOGUE AFUA_8G06820)"/>
    <property type="match status" value="1"/>
</dbReference>
<feature type="binding site" evidence="17">
    <location>
        <position position="53"/>
    </location>
    <ligand>
        <name>Zn(2+)</name>
        <dbReference type="ChEBI" id="CHEBI:29105"/>
        <note>catalytic</note>
    </ligand>
</feature>
<feature type="binding site" evidence="16">
    <location>
        <position position="206"/>
    </location>
    <ligand>
        <name>substrate</name>
    </ligand>
</feature>
<dbReference type="NCBIfam" id="TIGR00227">
    <property type="entry name" value="ribD_Cterm"/>
    <property type="match status" value="1"/>
</dbReference>
<evidence type="ECO:0000256" key="8">
    <source>
        <dbReference type="ARBA" id="ARBA00022833"/>
    </source>
</evidence>
<evidence type="ECO:0000256" key="4">
    <source>
        <dbReference type="ARBA" id="ARBA00005259"/>
    </source>
</evidence>